<keyword evidence="3" id="KW-1003">Cell membrane</keyword>
<evidence type="ECO:0000256" key="6">
    <source>
        <dbReference type="ARBA" id="ARBA00022692"/>
    </source>
</evidence>
<keyword evidence="18" id="KW-0460">Magnesium</keyword>
<evidence type="ECO:0000256" key="18">
    <source>
        <dbReference type="PIRSR" id="PIRSR600829-4"/>
    </source>
</evidence>
<dbReference type="GO" id="GO:0005886">
    <property type="term" value="C:plasma membrane"/>
    <property type="evidence" value="ECO:0007669"/>
    <property type="project" value="UniProtKB-SubCell"/>
</dbReference>
<comment type="similarity">
    <text evidence="2">Belongs to the bacterial diacylglycerol kinase family.</text>
</comment>
<protein>
    <recommendedName>
        <fullName evidence="22">Diacylglycerol kinase</fullName>
    </recommendedName>
</protein>
<comment type="cofactor">
    <cofactor evidence="18">
        <name>Mg(2+)</name>
        <dbReference type="ChEBI" id="CHEBI:18420"/>
    </cofactor>
    <text evidence="18">Mn(2+), Zn(2+), Cd(2+) and Co(2+) support activity to lesser extents.</text>
</comment>
<dbReference type="KEGG" id="aarg:Aargi30884_04770"/>
<evidence type="ECO:0000313" key="20">
    <source>
        <dbReference type="EMBL" id="BBK21574.1"/>
    </source>
</evidence>
<dbReference type="PANTHER" id="PTHR34299">
    <property type="entry name" value="DIACYLGLYCEROL KINASE"/>
    <property type="match status" value="1"/>
</dbReference>
<dbReference type="CDD" id="cd14263">
    <property type="entry name" value="DAGK_IM_like"/>
    <property type="match status" value="1"/>
</dbReference>
<evidence type="ECO:0000256" key="9">
    <source>
        <dbReference type="ARBA" id="ARBA00022840"/>
    </source>
</evidence>
<dbReference type="AlphaFoldDB" id="A0A6N4TGJ5"/>
<feature type="transmembrane region" description="Helical" evidence="19">
    <location>
        <begin position="12"/>
        <end position="45"/>
    </location>
</feature>
<dbReference type="InterPro" id="IPR036945">
    <property type="entry name" value="DAGK_sf"/>
</dbReference>
<keyword evidence="10 19" id="KW-1133">Transmembrane helix</keyword>
<evidence type="ECO:0000313" key="21">
    <source>
        <dbReference type="Proteomes" id="UP000464754"/>
    </source>
</evidence>
<evidence type="ECO:0000256" key="19">
    <source>
        <dbReference type="SAM" id="Phobius"/>
    </source>
</evidence>
<evidence type="ECO:0000256" key="7">
    <source>
        <dbReference type="ARBA" id="ARBA00022741"/>
    </source>
</evidence>
<evidence type="ECO:0000256" key="8">
    <source>
        <dbReference type="ARBA" id="ARBA00022777"/>
    </source>
</evidence>
<evidence type="ECO:0000256" key="16">
    <source>
        <dbReference type="PIRSR" id="PIRSR600829-2"/>
    </source>
</evidence>
<dbReference type="Gene3D" id="1.10.287.3610">
    <property type="match status" value="1"/>
</dbReference>
<keyword evidence="5" id="KW-0808">Transferase</keyword>
<name>A0A6N4TGJ5_9FIRM</name>
<keyword evidence="6 19" id="KW-0812">Transmembrane</keyword>
<dbReference type="Proteomes" id="UP000464754">
    <property type="component" value="Chromosome"/>
</dbReference>
<evidence type="ECO:0000256" key="5">
    <source>
        <dbReference type="ARBA" id="ARBA00022679"/>
    </source>
</evidence>
<keyword evidence="11" id="KW-0443">Lipid metabolism</keyword>
<feature type="binding site" evidence="17">
    <location>
        <position position="14"/>
    </location>
    <ligand>
        <name>ATP</name>
        <dbReference type="ChEBI" id="CHEBI:30616"/>
    </ligand>
</feature>
<keyword evidence="13" id="KW-0594">Phospholipid biosynthesis</keyword>
<feature type="transmembrane region" description="Helical" evidence="19">
    <location>
        <begin position="94"/>
        <end position="116"/>
    </location>
</feature>
<evidence type="ECO:0000256" key="13">
    <source>
        <dbReference type="ARBA" id="ARBA00023209"/>
    </source>
</evidence>
<feature type="binding site" evidence="17">
    <location>
        <position position="74"/>
    </location>
    <ligand>
        <name>ATP</name>
        <dbReference type="ChEBI" id="CHEBI:30616"/>
    </ligand>
</feature>
<keyword evidence="7 17" id="KW-0547">Nucleotide-binding</keyword>
<evidence type="ECO:0000256" key="14">
    <source>
        <dbReference type="ARBA" id="ARBA00023264"/>
    </source>
</evidence>
<reference evidence="21" key="1">
    <citation type="submission" date="2019-05" db="EMBL/GenBank/DDBJ databases">
        <title>Complete genome sequencing of Absiella argi strain JCM 30884.</title>
        <authorList>
            <person name="Sakamoto M."/>
            <person name="Murakami T."/>
            <person name="Mori H."/>
        </authorList>
    </citation>
    <scope>NUCLEOTIDE SEQUENCE [LARGE SCALE GENOMIC DNA]</scope>
    <source>
        <strain evidence="21">JCM 30884</strain>
    </source>
</reference>
<evidence type="ECO:0000256" key="1">
    <source>
        <dbReference type="ARBA" id="ARBA00004651"/>
    </source>
</evidence>
<dbReference type="EMBL" id="AP019695">
    <property type="protein sequence ID" value="BBK21574.1"/>
    <property type="molecule type" value="Genomic_DNA"/>
</dbReference>
<dbReference type="InterPro" id="IPR000829">
    <property type="entry name" value="DAGK"/>
</dbReference>
<keyword evidence="9 17" id="KW-0067">ATP-binding</keyword>
<dbReference type="GO" id="GO:0005524">
    <property type="term" value="F:ATP binding"/>
    <property type="evidence" value="ECO:0007669"/>
    <property type="project" value="UniProtKB-KW"/>
</dbReference>
<evidence type="ECO:0000256" key="2">
    <source>
        <dbReference type="ARBA" id="ARBA00005967"/>
    </source>
</evidence>
<dbReference type="RefSeq" id="WP_115714802.1">
    <property type="nucleotide sequence ID" value="NZ_AP019695.1"/>
</dbReference>
<keyword evidence="12 19" id="KW-0472">Membrane</keyword>
<sequence>MKSFLKKYVRKFYYAFSGLFHGITHDASIALQCILGIIALAVFAFFDLTVTEWIVVIILIALVITLEFVNSAVEHVVDFISPNYHPQAKIIKDYMAAAVLVVSIAAGVIACIILGGKLL</sequence>
<accession>A0A6N4TGJ5</accession>
<dbReference type="PANTHER" id="PTHR34299:SF1">
    <property type="entry name" value="DIACYLGLYCEROL KINASE"/>
    <property type="match status" value="1"/>
</dbReference>
<feature type="binding site" evidence="16">
    <location>
        <position position="67"/>
    </location>
    <ligand>
        <name>substrate</name>
    </ligand>
</feature>
<feature type="binding site" evidence="17">
    <location>
        <begin position="92"/>
        <end position="93"/>
    </location>
    <ligand>
        <name>ATP</name>
        <dbReference type="ChEBI" id="CHEBI:30616"/>
    </ligand>
</feature>
<evidence type="ECO:0000256" key="17">
    <source>
        <dbReference type="PIRSR" id="PIRSR600829-3"/>
    </source>
</evidence>
<evidence type="ECO:0000256" key="11">
    <source>
        <dbReference type="ARBA" id="ARBA00023098"/>
    </source>
</evidence>
<keyword evidence="8" id="KW-0418">Kinase</keyword>
<feature type="transmembrane region" description="Helical" evidence="19">
    <location>
        <begin position="51"/>
        <end position="73"/>
    </location>
</feature>
<feature type="binding site" evidence="18">
    <location>
        <position position="74"/>
    </location>
    <ligand>
        <name>a divalent metal cation</name>
        <dbReference type="ChEBI" id="CHEBI:60240"/>
    </ligand>
</feature>
<evidence type="ECO:0000256" key="10">
    <source>
        <dbReference type="ARBA" id="ARBA00022989"/>
    </source>
</evidence>
<dbReference type="GO" id="GO:0016301">
    <property type="term" value="F:kinase activity"/>
    <property type="evidence" value="ECO:0007669"/>
    <property type="project" value="UniProtKB-KW"/>
</dbReference>
<keyword evidence="18" id="KW-0479">Metal-binding</keyword>
<dbReference type="GO" id="GO:0008654">
    <property type="term" value="P:phospholipid biosynthetic process"/>
    <property type="evidence" value="ECO:0007669"/>
    <property type="project" value="UniProtKB-KW"/>
</dbReference>
<evidence type="ECO:0000256" key="15">
    <source>
        <dbReference type="PIRSR" id="PIRSR600829-1"/>
    </source>
</evidence>
<evidence type="ECO:0008006" key="22">
    <source>
        <dbReference type="Google" id="ProtNLM"/>
    </source>
</evidence>
<evidence type="ECO:0000256" key="3">
    <source>
        <dbReference type="ARBA" id="ARBA00022475"/>
    </source>
</evidence>
<keyword evidence="14" id="KW-1208">Phospholipid metabolism</keyword>
<dbReference type="PROSITE" id="PS01069">
    <property type="entry name" value="DAGK_PROKAR"/>
    <property type="match status" value="1"/>
</dbReference>
<evidence type="ECO:0000256" key="4">
    <source>
        <dbReference type="ARBA" id="ARBA00022516"/>
    </source>
</evidence>
<keyword evidence="4" id="KW-0444">Lipid biosynthesis</keyword>
<comment type="subcellular location">
    <subcellularLocation>
        <location evidence="1">Cell membrane</location>
        <topology evidence="1">Multi-pass membrane protein</topology>
    </subcellularLocation>
</comment>
<gene>
    <name evidence="20" type="ORF">Aargi30884_04770</name>
</gene>
<dbReference type="Pfam" id="PF01219">
    <property type="entry name" value="DAGK_prokar"/>
    <property type="match status" value="1"/>
</dbReference>
<keyword evidence="21" id="KW-1185">Reference proteome</keyword>
<evidence type="ECO:0000256" key="12">
    <source>
        <dbReference type="ARBA" id="ARBA00023136"/>
    </source>
</evidence>
<organism evidence="20 21">
    <name type="scientific">Amedibacterium intestinale</name>
    <dbReference type="NCBI Taxonomy" id="2583452"/>
    <lineage>
        <taxon>Bacteria</taxon>
        <taxon>Bacillati</taxon>
        <taxon>Bacillota</taxon>
        <taxon>Erysipelotrichia</taxon>
        <taxon>Erysipelotrichales</taxon>
        <taxon>Erysipelotrichaceae</taxon>
        <taxon>Amedibacterium</taxon>
    </lineage>
</organism>
<dbReference type="GO" id="GO:0046872">
    <property type="term" value="F:metal ion binding"/>
    <property type="evidence" value="ECO:0007669"/>
    <property type="project" value="UniProtKB-KW"/>
</dbReference>
<proteinExistence type="inferred from homology"/>
<feature type="active site" description="Proton acceptor" evidence="15">
    <location>
        <position position="67"/>
    </location>
</feature>